<name>A0AAE3DMV7_9FIRM</name>
<evidence type="ECO:0000313" key="4">
    <source>
        <dbReference type="Proteomes" id="UP001199355"/>
    </source>
</evidence>
<feature type="region of interest" description="Disordered" evidence="2">
    <location>
        <begin position="75"/>
        <end position="94"/>
    </location>
</feature>
<dbReference type="PANTHER" id="PTHR38449">
    <property type="entry name" value="REGULATORY PROTEIN TM_1690-RELATED"/>
    <property type="match status" value="1"/>
</dbReference>
<proteinExistence type="inferred from homology"/>
<dbReference type="PANTHER" id="PTHR38449:SF1">
    <property type="entry name" value="REGULATORY PROTEIN SSL2874-RELATED"/>
    <property type="match status" value="1"/>
</dbReference>
<dbReference type="EMBL" id="JAJEQF010000023">
    <property type="protein sequence ID" value="MCC2167942.1"/>
    <property type="molecule type" value="Genomic_DNA"/>
</dbReference>
<dbReference type="RefSeq" id="WP_021914751.1">
    <property type="nucleotide sequence ID" value="NZ_JAJEQF010000023.1"/>
</dbReference>
<dbReference type="HAMAP" id="MF_01503">
    <property type="entry name" value="RemA"/>
    <property type="match status" value="1"/>
</dbReference>
<keyword evidence="4" id="KW-1185">Reference proteome</keyword>
<evidence type="ECO:0000313" key="3">
    <source>
        <dbReference type="EMBL" id="MCC2167942.1"/>
    </source>
</evidence>
<sequence length="94" mass="10184">MSQFIHIGFGNIVNTDKIIAVVSPDSAPVKRLVQKARETGNAVDATQGRRTKAVLVMENSQLILSALLPETIAARAQLPQDTQPSAEEEKQDES</sequence>
<dbReference type="Proteomes" id="UP001199355">
    <property type="component" value="Unassembled WGS sequence"/>
</dbReference>
<evidence type="ECO:0000256" key="1">
    <source>
        <dbReference type="HAMAP-Rule" id="MF_01503"/>
    </source>
</evidence>
<accession>A0AAE3DMV7</accession>
<dbReference type="AlphaFoldDB" id="A0AAE3DMV7"/>
<dbReference type="InterPro" id="IPR007169">
    <property type="entry name" value="RemA-like"/>
</dbReference>
<dbReference type="Pfam" id="PF04025">
    <property type="entry name" value="RemA-like"/>
    <property type="match status" value="1"/>
</dbReference>
<gene>
    <name evidence="3" type="ORF">LKD45_09595</name>
</gene>
<organism evidence="3 4">
    <name type="scientific">Gallintestinimicrobium propionicum</name>
    <dbReference type="NCBI Taxonomy" id="2981770"/>
    <lineage>
        <taxon>Bacteria</taxon>
        <taxon>Bacillati</taxon>
        <taxon>Bacillota</taxon>
        <taxon>Clostridia</taxon>
        <taxon>Lachnospirales</taxon>
        <taxon>Lachnospiraceae</taxon>
        <taxon>Gallintestinimicrobium</taxon>
    </lineage>
</organism>
<comment type="caution">
    <text evidence="3">The sequence shown here is derived from an EMBL/GenBank/DDBJ whole genome shotgun (WGS) entry which is preliminary data.</text>
</comment>
<protein>
    <recommendedName>
        <fullName evidence="1">Putative regulatory protein LKD45_09595</fullName>
    </recommendedName>
</protein>
<comment type="similarity">
    <text evidence="1">Belongs to the RemA family.</text>
</comment>
<reference evidence="3 4" key="1">
    <citation type="submission" date="2021-10" db="EMBL/GenBank/DDBJ databases">
        <title>Anaerobic single-cell dispensing facilitates the cultivation of human gut bacteria.</title>
        <authorList>
            <person name="Afrizal A."/>
        </authorList>
    </citation>
    <scope>NUCLEOTIDE SEQUENCE [LARGE SCALE GENOMIC DNA]</scope>
    <source>
        <strain evidence="3 4">CLA-AA-H244</strain>
    </source>
</reference>
<dbReference type="NCBIfam" id="NF003315">
    <property type="entry name" value="PRK04323.1"/>
    <property type="match status" value="1"/>
</dbReference>
<evidence type="ECO:0000256" key="2">
    <source>
        <dbReference type="SAM" id="MobiDB-lite"/>
    </source>
</evidence>